<evidence type="ECO:0000313" key="2">
    <source>
        <dbReference type="Proteomes" id="UP000290433"/>
    </source>
</evidence>
<evidence type="ECO:0000313" key="1">
    <source>
        <dbReference type="EMBL" id="RYJ40157.1"/>
    </source>
</evidence>
<comment type="caution">
    <text evidence="1">The sequence shown here is derived from an EMBL/GenBank/DDBJ whole genome shotgun (WGS) entry which is preliminary data.</text>
</comment>
<gene>
    <name evidence="1" type="ORF">NU08_0913</name>
</gene>
<organism evidence="1 2">
    <name type="scientific">Flavobacterium anhuiense</name>
    <dbReference type="NCBI Taxonomy" id="459526"/>
    <lineage>
        <taxon>Bacteria</taxon>
        <taxon>Pseudomonadati</taxon>
        <taxon>Bacteroidota</taxon>
        <taxon>Flavobacteriia</taxon>
        <taxon>Flavobacteriales</taxon>
        <taxon>Flavobacteriaceae</taxon>
        <taxon>Flavobacterium</taxon>
    </lineage>
</organism>
<dbReference type="AlphaFoldDB" id="A0A444W2P4"/>
<proteinExistence type="predicted"/>
<dbReference type="EMBL" id="JUIV01000002">
    <property type="protein sequence ID" value="RYJ40157.1"/>
    <property type="molecule type" value="Genomic_DNA"/>
</dbReference>
<reference evidence="1 2" key="1">
    <citation type="submission" date="2014-12" db="EMBL/GenBank/DDBJ databases">
        <title>Genome sequence of Flavobacterium anhuiense RCM74.</title>
        <authorList>
            <person name="Kim J.F."/>
            <person name="Song J.Y."/>
            <person name="Kwak M.-J."/>
            <person name="Lee S.-W."/>
        </authorList>
    </citation>
    <scope>NUCLEOTIDE SEQUENCE [LARGE SCALE GENOMIC DNA]</scope>
    <source>
        <strain evidence="1 2">RCM74</strain>
    </source>
</reference>
<protein>
    <submittedName>
        <fullName evidence="1">Uncharacterized protein</fullName>
    </submittedName>
</protein>
<dbReference type="Proteomes" id="UP000290433">
    <property type="component" value="Unassembled WGS sequence"/>
</dbReference>
<accession>A0A444W2P4</accession>
<sequence>MQIIQTDLSIKALVTYSLFATGCDYGSELTKKSIASSECNSFDISDQEFNSLEKKFRIGYNDISGAIKIADCKQISCTILDREKVCLPVHYVLYYNTPYHNKKESISGIIFKGKMDDFDTTSNGCNDGYENIMSIRLTRESETLTPSQSFFINKNSLSQVSSASAPFFLNFEKSGIASLRPIFISDSKAVPIDIKTRKNETLKTIKVNSKQVEISIYDYGQIDHDIVSVYVDKEPVLVKEELTKKPLLINLEMDDYNNFHEVILVAENLGDIPPNTSLMKIKAGDKKYEIKITSDEQKNAVVYFKYKG</sequence>
<name>A0A444W2P4_9FLAO</name>